<protein>
    <submittedName>
        <fullName evidence="1">Uncharacterized protein</fullName>
    </submittedName>
</protein>
<organism evidence="1 2">
    <name type="scientific">Gigaspora rosea</name>
    <dbReference type="NCBI Taxonomy" id="44941"/>
    <lineage>
        <taxon>Eukaryota</taxon>
        <taxon>Fungi</taxon>
        <taxon>Fungi incertae sedis</taxon>
        <taxon>Mucoromycota</taxon>
        <taxon>Glomeromycotina</taxon>
        <taxon>Glomeromycetes</taxon>
        <taxon>Diversisporales</taxon>
        <taxon>Gigasporaceae</taxon>
        <taxon>Gigaspora</taxon>
    </lineage>
</organism>
<evidence type="ECO:0000313" key="1">
    <source>
        <dbReference type="EMBL" id="RIB26193.1"/>
    </source>
</evidence>
<proteinExistence type="predicted"/>
<sequence>MDLHRAGDTPPTSAKPHNLKGLRGFPAWGHISYFESEYFVSFHGNALISIIGRVDLQMEEATLWNCLSHTCYFQIPGDEKDVTDKFRSPNRQILSKILPPRVILTPKLLSRYTEPFSEVIDEAHVAEIAAWKWYWMEEPSSSTALKCCMIALFFIGKWIAIQWIWKCTHGNEDKVQSAWCLLCDLDKNKTDKWK</sequence>
<dbReference type="EMBL" id="QKWP01000144">
    <property type="protein sequence ID" value="RIB26193.1"/>
    <property type="molecule type" value="Genomic_DNA"/>
</dbReference>
<dbReference type="Proteomes" id="UP000266673">
    <property type="component" value="Unassembled WGS sequence"/>
</dbReference>
<name>A0A397W1M9_9GLOM</name>
<comment type="caution">
    <text evidence="1">The sequence shown here is derived from an EMBL/GenBank/DDBJ whole genome shotgun (WGS) entry which is preliminary data.</text>
</comment>
<gene>
    <name evidence="1" type="ORF">C2G38_2163952</name>
</gene>
<dbReference type="AlphaFoldDB" id="A0A397W1M9"/>
<accession>A0A397W1M9</accession>
<reference evidence="1 2" key="1">
    <citation type="submission" date="2018-06" db="EMBL/GenBank/DDBJ databases">
        <title>Comparative genomics reveals the genomic features of Rhizophagus irregularis, R. cerebriforme, R. diaphanum and Gigaspora rosea, and their symbiotic lifestyle signature.</title>
        <authorList>
            <person name="Morin E."/>
            <person name="San Clemente H."/>
            <person name="Chen E.C.H."/>
            <person name="De La Providencia I."/>
            <person name="Hainaut M."/>
            <person name="Kuo A."/>
            <person name="Kohler A."/>
            <person name="Murat C."/>
            <person name="Tang N."/>
            <person name="Roy S."/>
            <person name="Loubradou J."/>
            <person name="Henrissat B."/>
            <person name="Grigoriev I.V."/>
            <person name="Corradi N."/>
            <person name="Roux C."/>
            <person name="Martin F.M."/>
        </authorList>
    </citation>
    <scope>NUCLEOTIDE SEQUENCE [LARGE SCALE GENOMIC DNA]</scope>
    <source>
        <strain evidence="1 2">DAOM 194757</strain>
    </source>
</reference>
<evidence type="ECO:0000313" key="2">
    <source>
        <dbReference type="Proteomes" id="UP000266673"/>
    </source>
</evidence>
<keyword evidence="2" id="KW-1185">Reference proteome</keyword>